<comment type="caution">
    <text evidence="2">The sequence shown here is derived from an EMBL/GenBank/DDBJ whole genome shotgun (WGS) entry which is preliminary data.</text>
</comment>
<dbReference type="GO" id="GO:0003677">
    <property type="term" value="F:DNA binding"/>
    <property type="evidence" value="ECO:0007669"/>
    <property type="project" value="UniProtKB-KW"/>
</dbReference>
<name>A0ABP8NIY4_9BACT</name>
<proteinExistence type="predicted"/>
<gene>
    <name evidence="2" type="ORF">GCM10023189_50320</name>
</gene>
<dbReference type="Gene3D" id="3.30.1330.80">
    <property type="entry name" value="Hypothetical protein, similar to alpha- acetolactate decarboxylase, domain 2"/>
    <property type="match status" value="1"/>
</dbReference>
<accession>A0ABP8NIY4</accession>
<keyword evidence="2" id="KW-0238">DNA-binding</keyword>
<evidence type="ECO:0000313" key="3">
    <source>
        <dbReference type="Proteomes" id="UP001501175"/>
    </source>
</evidence>
<protein>
    <submittedName>
        <fullName evidence="2">DNA-binding protein</fullName>
    </submittedName>
</protein>
<dbReference type="CDD" id="cd11378">
    <property type="entry name" value="DUF296"/>
    <property type="match status" value="1"/>
</dbReference>
<dbReference type="SUPFAM" id="SSF117856">
    <property type="entry name" value="AF0104/ALDC/Ptd012-like"/>
    <property type="match status" value="1"/>
</dbReference>
<sequence length="146" mass="15848">MIHAQPQPVSSGLEAYSFRLKPGQDLKQELDNLVARQRIAAGAILTCVGSLTDVVLRLANQEGETTYNGHFEIVSLVGTLSTNGSHIHLSVSDSTGRTVGGHLLEGCKVYTTAELVIGVLPDVVYSREPDPTYGYKELVVKKKQRK</sequence>
<evidence type="ECO:0000313" key="2">
    <source>
        <dbReference type="EMBL" id="GAA4467172.1"/>
    </source>
</evidence>
<dbReference type="PROSITE" id="PS51742">
    <property type="entry name" value="PPC"/>
    <property type="match status" value="1"/>
</dbReference>
<dbReference type="PANTHER" id="PTHR34988">
    <property type="entry name" value="PROTEIN, PUTATIVE-RELATED"/>
    <property type="match status" value="1"/>
</dbReference>
<dbReference type="Proteomes" id="UP001501175">
    <property type="component" value="Unassembled WGS sequence"/>
</dbReference>
<dbReference type="Pfam" id="PF03479">
    <property type="entry name" value="PCC"/>
    <property type="match status" value="1"/>
</dbReference>
<evidence type="ECO:0000259" key="1">
    <source>
        <dbReference type="PROSITE" id="PS51742"/>
    </source>
</evidence>
<dbReference type="InterPro" id="IPR005175">
    <property type="entry name" value="PPC_dom"/>
</dbReference>
<organism evidence="2 3">
    <name type="scientific">Nibrella saemangeumensis</name>
    <dbReference type="NCBI Taxonomy" id="1084526"/>
    <lineage>
        <taxon>Bacteria</taxon>
        <taxon>Pseudomonadati</taxon>
        <taxon>Bacteroidota</taxon>
        <taxon>Cytophagia</taxon>
        <taxon>Cytophagales</taxon>
        <taxon>Spirosomataceae</taxon>
        <taxon>Nibrella</taxon>
    </lineage>
</organism>
<dbReference type="EMBL" id="BAABHD010000082">
    <property type="protein sequence ID" value="GAA4467172.1"/>
    <property type="molecule type" value="Genomic_DNA"/>
</dbReference>
<dbReference type="PANTHER" id="PTHR34988:SF1">
    <property type="entry name" value="DNA-BINDING PROTEIN"/>
    <property type="match status" value="1"/>
</dbReference>
<keyword evidence="3" id="KW-1185">Reference proteome</keyword>
<reference evidence="3" key="1">
    <citation type="journal article" date="2019" name="Int. J. Syst. Evol. Microbiol.">
        <title>The Global Catalogue of Microorganisms (GCM) 10K type strain sequencing project: providing services to taxonomists for standard genome sequencing and annotation.</title>
        <authorList>
            <consortium name="The Broad Institute Genomics Platform"/>
            <consortium name="The Broad Institute Genome Sequencing Center for Infectious Disease"/>
            <person name="Wu L."/>
            <person name="Ma J."/>
        </authorList>
    </citation>
    <scope>NUCLEOTIDE SEQUENCE [LARGE SCALE GENOMIC DNA]</scope>
    <source>
        <strain evidence="3">JCM 17927</strain>
    </source>
</reference>
<feature type="domain" description="PPC" evidence="1">
    <location>
        <begin position="9"/>
        <end position="141"/>
    </location>
</feature>